<gene>
    <name evidence="2" type="ORF">SODALDRAFT_323684</name>
</gene>
<feature type="region of interest" description="Disordered" evidence="1">
    <location>
        <begin position="142"/>
        <end position="228"/>
    </location>
</feature>
<dbReference type="OrthoDB" id="4842842at2759"/>
<feature type="compositionally biased region" description="Acidic residues" evidence="1">
    <location>
        <begin position="423"/>
        <end position="432"/>
    </location>
</feature>
<feature type="compositionally biased region" description="Low complexity" evidence="1">
    <location>
        <begin position="406"/>
        <end position="418"/>
    </location>
</feature>
<proteinExistence type="predicted"/>
<organism evidence="2 3">
    <name type="scientific">Sodiomyces alkalinus (strain CBS 110278 / VKM F-3762 / F11)</name>
    <name type="common">Alkaliphilic filamentous fungus</name>
    <dbReference type="NCBI Taxonomy" id="1314773"/>
    <lineage>
        <taxon>Eukaryota</taxon>
        <taxon>Fungi</taxon>
        <taxon>Dikarya</taxon>
        <taxon>Ascomycota</taxon>
        <taxon>Pezizomycotina</taxon>
        <taxon>Sordariomycetes</taxon>
        <taxon>Hypocreomycetidae</taxon>
        <taxon>Glomerellales</taxon>
        <taxon>Plectosphaerellaceae</taxon>
        <taxon>Sodiomyces</taxon>
    </lineage>
</organism>
<dbReference type="EMBL" id="ML119054">
    <property type="protein sequence ID" value="ROT39273.1"/>
    <property type="molecule type" value="Genomic_DNA"/>
</dbReference>
<protein>
    <submittedName>
        <fullName evidence="2">Uncharacterized protein</fullName>
    </submittedName>
</protein>
<sequence>MGGKHWSLQEEEVFWTCVVPRSSKRIVRDPCVPEMSWDKLVGVMEAEMAARNIPPRRQYTGLSLFEHFFLNIDQRHFSPNARRFAQRYLRQRDVAAQKEKNMNEQKTGPEDADPVLESAAVSDKELALAVALAEEATINSSHRVDRVTPAPGREAASAVAPETQTPASKVIRTSARDKENRYLPFHPVNPRGRAPVQRQRADLEPYQESSQRRDERHGLAHPHLDRNHAHRDNLQYLARRVIDLDHPFHARREDCGPSSCHGISPMDHRRVGPGHVSYVSPYPAPRPDERYEMSGALPAPPTHVNERWLPPVSELLRIASRAPLPPPHERSLSPSPETRPVGGPSHRGYPTHHLPPRSEEQMPTSRHVYPRPGVAYFPLHARAVGPVQFPEEQYYQARQDQREDSTATTTTTYMTSDGGMDGTDYDGCDDEQSSVSDPSSYATPATHPKDIC</sequence>
<accession>A0A3N2PXL5</accession>
<evidence type="ECO:0000256" key="1">
    <source>
        <dbReference type="SAM" id="MobiDB-lite"/>
    </source>
</evidence>
<feature type="region of interest" description="Disordered" evidence="1">
    <location>
        <begin position="395"/>
        <end position="452"/>
    </location>
</feature>
<evidence type="ECO:0000313" key="2">
    <source>
        <dbReference type="EMBL" id="ROT39273.1"/>
    </source>
</evidence>
<dbReference type="Proteomes" id="UP000272025">
    <property type="component" value="Unassembled WGS sequence"/>
</dbReference>
<dbReference type="AlphaFoldDB" id="A0A3N2PXL5"/>
<reference evidence="2 3" key="1">
    <citation type="journal article" date="2018" name="Mol. Ecol.">
        <title>The obligate alkalophilic soda-lake fungus Sodiomyces alkalinus has shifted to a protein diet.</title>
        <authorList>
            <person name="Grum-Grzhimaylo A.A."/>
            <person name="Falkoski D.L."/>
            <person name="van den Heuvel J."/>
            <person name="Valero-Jimenez C.A."/>
            <person name="Min B."/>
            <person name="Choi I.G."/>
            <person name="Lipzen A."/>
            <person name="Daum C.G."/>
            <person name="Aanen D.K."/>
            <person name="Tsang A."/>
            <person name="Henrissat B."/>
            <person name="Bilanenko E.N."/>
            <person name="de Vries R.P."/>
            <person name="van Kan J.A.L."/>
            <person name="Grigoriev I.V."/>
            <person name="Debets A.J.M."/>
        </authorList>
    </citation>
    <scope>NUCLEOTIDE SEQUENCE [LARGE SCALE GENOMIC DNA]</scope>
    <source>
        <strain evidence="2 3">F11</strain>
    </source>
</reference>
<dbReference type="GeneID" id="39578300"/>
<feature type="compositionally biased region" description="Basic and acidic residues" evidence="1">
    <location>
        <begin position="210"/>
        <end position="228"/>
    </location>
</feature>
<feature type="compositionally biased region" description="Polar residues" evidence="1">
    <location>
        <begin position="433"/>
        <end position="443"/>
    </location>
</feature>
<name>A0A3N2PXL5_SODAK</name>
<keyword evidence="3" id="KW-1185">Reference proteome</keyword>
<feature type="region of interest" description="Disordered" evidence="1">
    <location>
        <begin position="322"/>
        <end position="365"/>
    </location>
</feature>
<dbReference type="RefSeq" id="XP_028467079.1">
    <property type="nucleotide sequence ID" value="XM_028609822.1"/>
</dbReference>
<dbReference type="STRING" id="1314773.A0A3N2PXL5"/>
<evidence type="ECO:0000313" key="3">
    <source>
        <dbReference type="Proteomes" id="UP000272025"/>
    </source>
</evidence>